<dbReference type="SMART" id="SM00100">
    <property type="entry name" value="cNMP"/>
    <property type="match status" value="1"/>
</dbReference>
<dbReference type="FunFam" id="1.10.287.630:FF:000003">
    <property type="entry name" value="Cyclic nucleotide-gated ion channel 1"/>
    <property type="match status" value="1"/>
</dbReference>
<dbReference type="SUPFAM" id="SSF81324">
    <property type="entry name" value="Voltage-gated potassium channels"/>
    <property type="match status" value="1"/>
</dbReference>
<dbReference type="InterPro" id="IPR018490">
    <property type="entry name" value="cNMP-bd_dom_sf"/>
</dbReference>
<dbReference type="GO" id="GO:0031965">
    <property type="term" value="C:nuclear membrane"/>
    <property type="evidence" value="ECO:0007669"/>
    <property type="project" value="UniProtKB-SubCell"/>
</dbReference>
<keyword evidence="7 14" id="KW-0472">Membrane</keyword>
<dbReference type="Pfam" id="PF00520">
    <property type="entry name" value="Ion_trans"/>
    <property type="match status" value="1"/>
</dbReference>
<dbReference type="Gene3D" id="1.10.287.70">
    <property type="match status" value="1"/>
</dbReference>
<organism evidence="17">
    <name type="scientific">Rhizophora mucronata</name>
    <name type="common">Asiatic mangrove</name>
    <dbReference type="NCBI Taxonomy" id="61149"/>
    <lineage>
        <taxon>Eukaryota</taxon>
        <taxon>Viridiplantae</taxon>
        <taxon>Streptophyta</taxon>
        <taxon>Embryophyta</taxon>
        <taxon>Tracheophyta</taxon>
        <taxon>Spermatophyta</taxon>
        <taxon>Magnoliopsida</taxon>
        <taxon>eudicotyledons</taxon>
        <taxon>Gunneridae</taxon>
        <taxon>Pentapetalae</taxon>
        <taxon>rosids</taxon>
        <taxon>fabids</taxon>
        <taxon>Malpighiales</taxon>
        <taxon>Rhizophoraceae</taxon>
        <taxon>Rhizophora</taxon>
    </lineage>
</organism>
<comment type="subunit">
    <text evidence="12">Interacts (via N-terminus) with DMI1 (via c-terminus). The Nod factor has no effect on this interaction, implying that the complex is maintained after activation.</text>
</comment>
<feature type="region of interest" description="Disordered" evidence="13">
    <location>
        <begin position="432"/>
        <end position="454"/>
    </location>
</feature>
<dbReference type="InterPro" id="IPR014710">
    <property type="entry name" value="RmlC-like_jellyroll"/>
</dbReference>
<keyword evidence="9" id="KW-1071">Ligand-gated ion channel</keyword>
<keyword evidence="15" id="KW-0732">Signal</keyword>
<comment type="similarity">
    <text evidence="2">Belongs to the cyclic nucleotide-gated cation channel (TC 1.A.1.5) family.</text>
</comment>
<keyword evidence="6" id="KW-0406">Ion transport</keyword>
<dbReference type="GO" id="GO:0044325">
    <property type="term" value="F:transmembrane transporter binding"/>
    <property type="evidence" value="ECO:0007669"/>
    <property type="project" value="UniProtKB-ARBA"/>
</dbReference>
<comment type="function">
    <text evidence="11">Cyclic nucleotide-gated channel involved in the establishment of both rhizobial and mycorrhizal associations. Required for full activation of nuclear-localized Ca(2+) oscillations by Nod and Myc factors. Simultaneous activation of the K(+)-permeable channel DMI1 and the Ca(2+) channel CNGC15 can give rise to sustained Ca(2+) oscillations. May function during fertilization in both female and male gametophytic Ca(2+) signaling.</text>
</comment>
<evidence type="ECO:0000256" key="3">
    <source>
        <dbReference type="ARBA" id="ARBA00022448"/>
    </source>
</evidence>
<feature type="signal peptide" evidence="15">
    <location>
        <begin position="1"/>
        <end position="18"/>
    </location>
</feature>
<dbReference type="AlphaFoldDB" id="A0A2P2MAL0"/>
<dbReference type="GO" id="GO:0005216">
    <property type="term" value="F:monoatomic ion channel activity"/>
    <property type="evidence" value="ECO:0007669"/>
    <property type="project" value="InterPro"/>
</dbReference>
<dbReference type="InterPro" id="IPR005821">
    <property type="entry name" value="Ion_trans_dom"/>
</dbReference>
<evidence type="ECO:0000256" key="12">
    <source>
        <dbReference type="ARBA" id="ARBA00064416"/>
    </source>
</evidence>
<name>A0A2P2MAL0_RHIMU</name>
<dbReference type="FunFam" id="2.60.120.10:FF:000024">
    <property type="entry name" value="Cyclic nucleotide-gated ion channel 1"/>
    <property type="match status" value="1"/>
</dbReference>
<dbReference type="PANTHER" id="PTHR45651">
    <property type="entry name" value="CYCLIC NUCLEOTIDE-GATED ION CHANNEL 15-RELATED-RELATED"/>
    <property type="match status" value="1"/>
</dbReference>
<evidence type="ECO:0000313" key="17">
    <source>
        <dbReference type="EMBL" id="MBX27249.1"/>
    </source>
</evidence>
<dbReference type="InterPro" id="IPR000595">
    <property type="entry name" value="cNMP-bd_dom"/>
</dbReference>
<dbReference type="Gene3D" id="2.60.120.10">
    <property type="entry name" value="Jelly Rolls"/>
    <property type="match status" value="1"/>
</dbReference>
<protein>
    <submittedName>
        <fullName evidence="17">Cyclic nucleotide-gated ion channel</fullName>
    </submittedName>
</protein>
<dbReference type="PANTHER" id="PTHR45651:SF52">
    <property type="entry name" value="CYCLIC NUCLEOTIDE-GATED ION CHANNEL 5-RELATED"/>
    <property type="match status" value="1"/>
</dbReference>
<dbReference type="PROSITE" id="PS50096">
    <property type="entry name" value="IQ"/>
    <property type="match status" value="1"/>
</dbReference>
<dbReference type="CDD" id="cd23767">
    <property type="entry name" value="IQCD"/>
    <property type="match status" value="1"/>
</dbReference>
<evidence type="ECO:0000256" key="1">
    <source>
        <dbReference type="ARBA" id="ARBA00004232"/>
    </source>
</evidence>
<reference evidence="17" key="1">
    <citation type="submission" date="2018-02" db="EMBL/GenBank/DDBJ databases">
        <title>Rhizophora mucronata_Transcriptome.</title>
        <authorList>
            <person name="Meera S.P."/>
            <person name="Sreeshan A."/>
            <person name="Augustine A."/>
        </authorList>
    </citation>
    <scope>NUCLEOTIDE SEQUENCE</scope>
    <source>
        <tissue evidence="17">Leaf</tissue>
    </source>
</reference>
<feature type="transmembrane region" description="Helical" evidence="14">
    <location>
        <begin position="123"/>
        <end position="141"/>
    </location>
</feature>
<feature type="domain" description="Cyclic nucleotide-binding" evidence="16">
    <location>
        <begin position="227"/>
        <end position="309"/>
    </location>
</feature>
<dbReference type="Gene3D" id="1.10.287.630">
    <property type="entry name" value="Helix hairpin bin"/>
    <property type="match status" value="1"/>
</dbReference>
<dbReference type="CDD" id="cd00038">
    <property type="entry name" value="CAP_ED"/>
    <property type="match status" value="1"/>
</dbReference>
<dbReference type="Pfam" id="PF00027">
    <property type="entry name" value="cNMP_binding"/>
    <property type="match status" value="1"/>
</dbReference>
<evidence type="ECO:0000256" key="11">
    <source>
        <dbReference type="ARBA" id="ARBA00056117"/>
    </source>
</evidence>
<evidence type="ECO:0000256" key="14">
    <source>
        <dbReference type="SAM" id="Phobius"/>
    </source>
</evidence>
<evidence type="ECO:0000256" key="6">
    <source>
        <dbReference type="ARBA" id="ARBA00023065"/>
    </source>
</evidence>
<keyword evidence="10" id="KW-0407">Ion channel</keyword>
<keyword evidence="5 14" id="KW-1133">Transmembrane helix</keyword>
<evidence type="ECO:0000256" key="13">
    <source>
        <dbReference type="SAM" id="MobiDB-lite"/>
    </source>
</evidence>
<feature type="compositionally biased region" description="Basic and acidic residues" evidence="13">
    <location>
        <begin position="436"/>
        <end position="445"/>
    </location>
</feature>
<comment type="subcellular location">
    <subcellularLocation>
        <location evidence="1">Nucleus membrane</location>
        <topology evidence="1">Multi-pass membrane protein</topology>
    </subcellularLocation>
</comment>
<sequence>MLASHIVGAFWYLLAVERRDTCWQELVCTDAVRCNKNFLYCGNQRMDGYDAWASASGASLQVNCSADGSNGAFDFGIYQNALSSDIVSSMKFISKYCYCLWWGLQNLSTLGQGLETSTYTGEVLFSIALAILGLVLFALLIGNMQTYLQSLTIRLEEMRIKRRDSEQWMHHRLLPPDLRERVRRYDQYKWLETHGVDEEYLVQNLPKDLRRDIKRHLCLALVRRVPLFENMDERLLDAICERLKPSLFTESTYIVCEGDPVDEMLFIIRGRLESVTTDGGRSGFFNRGLLKEGDFCGEELLTWALDPKSGINLPSSTRTVKALTEVEAFALMAEELKFVASQFRRLHSRQVQHTFRFYSQQWRTWAACFIQAAWRRYTKRKNMELRRKEEEDKAEAEGAEEACSNVSLGATLLASRFAANALRGVHRNRNASPARELVKLHKPPEPDFTAEDAD</sequence>
<evidence type="ECO:0000256" key="8">
    <source>
        <dbReference type="ARBA" id="ARBA00023242"/>
    </source>
</evidence>
<evidence type="ECO:0000256" key="9">
    <source>
        <dbReference type="ARBA" id="ARBA00023286"/>
    </source>
</evidence>
<dbReference type="EMBL" id="GGEC01046765">
    <property type="protein sequence ID" value="MBX27249.1"/>
    <property type="molecule type" value="Transcribed_RNA"/>
</dbReference>
<evidence type="ECO:0000259" key="16">
    <source>
        <dbReference type="PROSITE" id="PS50042"/>
    </source>
</evidence>
<dbReference type="PROSITE" id="PS50042">
    <property type="entry name" value="CNMP_BINDING_3"/>
    <property type="match status" value="1"/>
</dbReference>
<keyword evidence="8" id="KW-0539">Nucleus</keyword>
<proteinExistence type="inferred from homology"/>
<accession>A0A2P2MAL0</accession>
<evidence type="ECO:0000256" key="15">
    <source>
        <dbReference type="SAM" id="SignalP"/>
    </source>
</evidence>
<keyword evidence="3" id="KW-0813">Transport</keyword>
<evidence type="ECO:0000256" key="10">
    <source>
        <dbReference type="ARBA" id="ARBA00023303"/>
    </source>
</evidence>
<dbReference type="SUPFAM" id="SSF51206">
    <property type="entry name" value="cAMP-binding domain-like"/>
    <property type="match status" value="1"/>
</dbReference>
<evidence type="ECO:0000256" key="4">
    <source>
        <dbReference type="ARBA" id="ARBA00022692"/>
    </source>
</evidence>
<keyword evidence="4 14" id="KW-0812">Transmembrane</keyword>
<evidence type="ECO:0000256" key="7">
    <source>
        <dbReference type="ARBA" id="ARBA00023136"/>
    </source>
</evidence>
<evidence type="ECO:0000256" key="5">
    <source>
        <dbReference type="ARBA" id="ARBA00022989"/>
    </source>
</evidence>
<evidence type="ECO:0000256" key="2">
    <source>
        <dbReference type="ARBA" id="ARBA00010486"/>
    </source>
</evidence>
<feature type="chain" id="PRO_5015160224" evidence="15">
    <location>
        <begin position="19"/>
        <end position="454"/>
    </location>
</feature>